<evidence type="ECO:0000313" key="1">
    <source>
        <dbReference type="EMBL" id="HIY91439.1"/>
    </source>
</evidence>
<name>A0A9D2CL24_9LACO</name>
<accession>A0A9D2CL24</accession>
<dbReference type="Pfam" id="PF13289">
    <property type="entry name" value="SIR2_2"/>
    <property type="match status" value="1"/>
</dbReference>
<dbReference type="PIRSF" id="PIRSF014677">
    <property type="entry name" value="UCP014677"/>
    <property type="match status" value="1"/>
</dbReference>
<sequence>MGIKNIIQENHYPIVFIGSGIEKRYLKDFPNWTSLLETFWNQIGEKRNFFGFIHQLTKKYKDENAITQDFLANVEAASYIQQKFDDLFFEEKIFVKDLTLKNAQESRISPFKKEISNLLSNYELRDDINEGEFQFFVQMIEKAKMIITTNYDTFIEDLIRKNSNQNPHVFVGKNSLFDSNNGWSEIYHIHGSVNDPTSIVINSDDYADFNKNSILISAKIMSSMIDSPIIFFGYSMTDRNVRQVLDDFGSQLPQEDPRKSANRILVVEYEKNENKITEQIVKDSSLNHLNYTLIKTDNYKDIFKQLSTINEGATPYEVRKFSGLIRKIIVQHGQSGNLNSVLVTPTQLDTLSKDIDQGKPIVVALGDKKYFYVYPDTISYIKDYIANTTNYAPGIALSFVARSGNQSTKIPFAKYWNNTDKLSLNISHKDLMRLNKKIESYGTIDKAKKSISKLYRIPFSSINEIKQQKYPIGREIDTIA</sequence>
<evidence type="ECO:0000313" key="2">
    <source>
        <dbReference type="Proteomes" id="UP000824013"/>
    </source>
</evidence>
<dbReference type="AlphaFoldDB" id="A0A9D2CL24"/>
<protein>
    <submittedName>
        <fullName evidence="1">SIR2 family protein</fullName>
    </submittedName>
</protein>
<organism evidence="1 2">
    <name type="scientific">Candidatus Companilactobacillus pullicola</name>
    <dbReference type="NCBI Taxonomy" id="2838523"/>
    <lineage>
        <taxon>Bacteria</taxon>
        <taxon>Bacillati</taxon>
        <taxon>Bacillota</taxon>
        <taxon>Bacilli</taxon>
        <taxon>Lactobacillales</taxon>
        <taxon>Lactobacillaceae</taxon>
        <taxon>Companilactobacillus</taxon>
    </lineage>
</organism>
<dbReference type="InterPro" id="IPR011202">
    <property type="entry name" value="UCP014677"/>
</dbReference>
<dbReference type="EMBL" id="DXCM01000007">
    <property type="protein sequence ID" value="HIY91439.1"/>
    <property type="molecule type" value="Genomic_DNA"/>
</dbReference>
<dbReference type="Proteomes" id="UP000824013">
    <property type="component" value="Unassembled WGS sequence"/>
</dbReference>
<reference evidence="1" key="1">
    <citation type="journal article" date="2021" name="PeerJ">
        <title>Extensive microbial diversity within the chicken gut microbiome revealed by metagenomics and culture.</title>
        <authorList>
            <person name="Gilroy R."/>
            <person name="Ravi A."/>
            <person name="Getino M."/>
            <person name="Pursley I."/>
            <person name="Horton D.L."/>
            <person name="Alikhan N.F."/>
            <person name="Baker D."/>
            <person name="Gharbi K."/>
            <person name="Hall N."/>
            <person name="Watson M."/>
            <person name="Adriaenssens E.M."/>
            <person name="Foster-Nyarko E."/>
            <person name="Jarju S."/>
            <person name="Secka A."/>
            <person name="Antonio M."/>
            <person name="Oren A."/>
            <person name="Chaudhuri R.R."/>
            <person name="La Ragione R."/>
            <person name="Hildebrand F."/>
            <person name="Pallen M.J."/>
        </authorList>
    </citation>
    <scope>NUCLEOTIDE SEQUENCE</scope>
    <source>
        <strain evidence="1">3204</strain>
    </source>
</reference>
<proteinExistence type="predicted"/>
<comment type="caution">
    <text evidence="1">The sequence shown here is derived from an EMBL/GenBank/DDBJ whole genome shotgun (WGS) entry which is preliminary data.</text>
</comment>
<gene>
    <name evidence="1" type="ORF">H9820_00660</name>
</gene>
<reference evidence="1" key="2">
    <citation type="submission" date="2021-04" db="EMBL/GenBank/DDBJ databases">
        <authorList>
            <person name="Gilroy R."/>
        </authorList>
    </citation>
    <scope>NUCLEOTIDE SEQUENCE</scope>
    <source>
        <strain evidence="1">3204</strain>
    </source>
</reference>